<protein>
    <submittedName>
        <fullName evidence="1">DUF3467 domain-containing protein</fullName>
    </submittedName>
</protein>
<dbReference type="InterPro" id="IPR021857">
    <property type="entry name" value="DUF3467"/>
</dbReference>
<reference evidence="2" key="1">
    <citation type="journal article" date="2019" name="Int. J. Syst. Evol. Microbiol.">
        <title>The Global Catalogue of Microorganisms (GCM) 10K type strain sequencing project: providing services to taxonomists for standard genome sequencing and annotation.</title>
        <authorList>
            <consortium name="The Broad Institute Genomics Platform"/>
            <consortium name="The Broad Institute Genome Sequencing Center for Infectious Disease"/>
            <person name="Wu L."/>
            <person name="Ma J."/>
        </authorList>
    </citation>
    <scope>NUCLEOTIDE SEQUENCE [LARGE SCALE GENOMIC DNA]</scope>
    <source>
        <strain evidence="2">JCM 17927</strain>
    </source>
</reference>
<dbReference type="EMBL" id="BAABHD010000083">
    <property type="protein sequence ID" value="GAA4468617.1"/>
    <property type="molecule type" value="Genomic_DNA"/>
</dbReference>
<keyword evidence="2" id="KW-1185">Reference proteome</keyword>
<comment type="caution">
    <text evidence="1">The sequence shown here is derived from an EMBL/GenBank/DDBJ whole genome shotgun (WGS) entry which is preliminary data.</text>
</comment>
<dbReference type="RefSeq" id="WP_345249075.1">
    <property type="nucleotide sequence ID" value="NZ_BAABHD010000083.1"/>
</dbReference>
<gene>
    <name evidence="1" type="ORF">GCM10023189_54260</name>
</gene>
<accession>A0ABP8NN90</accession>
<evidence type="ECO:0000313" key="1">
    <source>
        <dbReference type="EMBL" id="GAA4468617.1"/>
    </source>
</evidence>
<organism evidence="1 2">
    <name type="scientific">Nibrella saemangeumensis</name>
    <dbReference type="NCBI Taxonomy" id="1084526"/>
    <lineage>
        <taxon>Bacteria</taxon>
        <taxon>Pseudomonadati</taxon>
        <taxon>Bacteroidota</taxon>
        <taxon>Cytophagia</taxon>
        <taxon>Cytophagales</taxon>
        <taxon>Spirosomataceae</taxon>
        <taxon>Nibrella</taxon>
    </lineage>
</organism>
<proteinExistence type="predicted"/>
<dbReference type="Proteomes" id="UP001501175">
    <property type="component" value="Unassembled WGS sequence"/>
</dbReference>
<dbReference type="Pfam" id="PF11950">
    <property type="entry name" value="DUF3467"/>
    <property type="match status" value="1"/>
</dbReference>
<name>A0ABP8NN90_9BACT</name>
<sequence length="106" mass="11763">MEMEQPNPEGSIDVELSEDIAEGIYANLAMIAHSNSEFILDFIRLMPGIPKAKVKSRIILTPEHAKRLLAALKENIRKYEDSFGTIRQADDSFRFPTGFGGPVGEA</sequence>
<evidence type="ECO:0000313" key="2">
    <source>
        <dbReference type="Proteomes" id="UP001501175"/>
    </source>
</evidence>